<name>A0A383WG66_TETOB</name>
<dbReference type="PROSITE" id="PS00584">
    <property type="entry name" value="PFKB_KINASES_2"/>
    <property type="match status" value="1"/>
</dbReference>
<accession>A0A383WG66</accession>
<feature type="compositionally biased region" description="Low complexity" evidence="9">
    <location>
        <begin position="1053"/>
        <end position="1072"/>
    </location>
</feature>
<dbReference type="InterPro" id="IPR032840">
    <property type="entry name" value="CFAP91_dom"/>
</dbReference>
<dbReference type="InterPro" id="IPR011611">
    <property type="entry name" value="PfkB_dom"/>
</dbReference>
<evidence type="ECO:0000256" key="3">
    <source>
        <dbReference type="ARBA" id="ARBA00022679"/>
    </source>
</evidence>
<evidence type="ECO:0000259" key="11">
    <source>
        <dbReference type="Pfam" id="PF14738"/>
    </source>
</evidence>
<evidence type="ECO:0000256" key="5">
    <source>
        <dbReference type="ARBA" id="ARBA00023212"/>
    </source>
</evidence>
<dbReference type="PANTHER" id="PTHR22455">
    <property type="entry name" value="CILIA- AND FLAGELLA-ASSOCIATED PROTEIN 91"/>
    <property type="match status" value="1"/>
</dbReference>
<gene>
    <name evidence="12" type="ORF">BQ4739_LOCUS14428</name>
    <name evidence="13" type="ORF">BQ4739_LOCUS16422</name>
</gene>
<dbReference type="InterPro" id="IPR026720">
    <property type="entry name" value="CFAP91"/>
</dbReference>
<keyword evidence="6" id="KW-0966">Cell projection</keyword>
<feature type="compositionally biased region" description="Low complexity" evidence="9">
    <location>
        <begin position="1115"/>
        <end position="1135"/>
    </location>
</feature>
<feature type="domain" description="CFAP91" evidence="11">
    <location>
        <begin position="518"/>
        <end position="686"/>
    </location>
</feature>
<evidence type="ECO:0000256" key="4">
    <source>
        <dbReference type="ARBA" id="ARBA00022777"/>
    </source>
</evidence>
<dbReference type="Gene3D" id="3.40.1190.20">
    <property type="match status" value="1"/>
</dbReference>
<feature type="region of interest" description="Disordered" evidence="9">
    <location>
        <begin position="1090"/>
        <end position="1309"/>
    </location>
</feature>
<evidence type="ECO:0000256" key="6">
    <source>
        <dbReference type="ARBA" id="ARBA00023273"/>
    </source>
</evidence>
<feature type="region of interest" description="Disordered" evidence="9">
    <location>
        <begin position="1053"/>
        <end position="1077"/>
    </location>
</feature>
<feature type="compositionally biased region" description="Low complexity" evidence="9">
    <location>
        <begin position="1178"/>
        <end position="1195"/>
    </location>
</feature>
<dbReference type="CDD" id="cd01168">
    <property type="entry name" value="adenosine_kinase"/>
    <property type="match status" value="1"/>
</dbReference>
<keyword evidence="3" id="KW-0808">Transferase</keyword>
<feature type="compositionally biased region" description="Low complexity" evidence="9">
    <location>
        <begin position="1091"/>
        <end position="1108"/>
    </location>
</feature>
<evidence type="ECO:0000259" key="10">
    <source>
        <dbReference type="Pfam" id="PF00294"/>
    </source>
</evidence>
<dbReference type="GO" id="GO:0016301">
    <property type="term" value="F:kinase activity"/>
    <property type="evidence" value="ECO:0007669"/>
    <property type="project" value="UniProtKB-KW"/>
</dbReference>
<dbReference type="EMBL" id="FNXT01001207">
    <property type="protein sequence ID" value="SZX74182.1"/>
    <property type="molecule type" value="Genomic_DNA"/>
</dbReference>
<sequence length="1444" mass="151616">MVTQSRELSVIGLGDPVMDVLFQVDHKFLASIANKAGGCTNITDEELKRLTCMAAEHCDPVRVPGGSAANVMKGLANISAGSVHCKFMGMVGTDAVARDYMQKLEQQNVQPVLLESCEGPTASCLCFVTPDGQRTMRTCLGASAHLTSSSMLPQGWPAGAALLHCEGYCLYRPQLAREAMREAKQAGALVSIDLASFECVANCKQPLLELLQEGLIDLVFANEEEAVALLEVVAGQQGASAGAAAAAGDAAAQVQAAQEYVLQYAQVCVVSLGPRGCVARARGGLVGTSPAGGVKVVDTIGAGDYFTSGFLYAYLLGCSLQQCAAVGCQAGSEAVQTKGAILSDAAWQRLRSTIGTIVGGQKAAAGGVSSGAASAAAAAAAAADAASSKEHPTYTVSGARDHYRQQSSGGFLIEKVTEHSNLFSELQQYPATSFRLAANDKVPAFVDRSFHPLQRQPGQLRQQSLAQQVNGRQQYKYFRRPQLPPGARLSAPLHLTQQQQPVPEPPAQPEPAIKDAYTQSDYRESEAQTLPWSPDWVLPRDPAVLAKQAVLSAKFNCQGPEVLQLADLKFGDGLPGGLQEVQRLEKLRQKRAFAASLPPIDDAARLLERQALIEAWEAAEWAEREGEIQGVQDERLALLQAALKVREEEIEEAHRAQVEQRSAALLAAKAQKFAAIHSSRIKTIRQLAARRKAVDAAACGSSGNGGSIIDKYADFGSPVYAPLQREGRFPDAIKPSAAVSPAATAAGAGARQLPDVQSLAPSSLAGLQELQASLPSRALQPKLHRPKPPAKLNYSQRAEAAVQQDVETISNLLQSAKATQDRGVGQVWPYPIDQAALYGSCGSGVGGKLGGSRRNVGVAAALGSQGDGAAPQQQVIAGCKGGADSSKAQATRTGERPPTPGAPPLPDADGQHAALVLLQRLLRGRAVQNEMYTGKTSRLQLIRELRLGLEGTAGHQQRPEMRDAATQELDAAIGAALCSVCCLLASDDEAAITQLLLGVAGRQQQRQEVQLDQEWLEPVEEPQQSQQQLQQQQQVQAGCVELVPGSDEQLLQRQENVQQQQQQQPQDSSVNQKAEQVPVPEQGYVEEAGVAAAHQHASQEEQQSSLGGSKEEGKQQQQQQQQQEPGLQQCDQQQQVLHPAGKPDPGLGLSELAEQQQHTDDVAGGPAAESSTGETAEGMVQQGSSSQQGTRSDGSASEDAVDTAAMPLGSHAADSSAERHQNSSISTGAEEAQQRQEQPQEYMGVEEDRATEVPVSSAEHESANKALDADSAIDELPPDAQHSAQSPAAAGSWAAGEQVLAEGSSDSVAVAGRAAEASLAGGVLLSGGVLGVLADASCSGSSGHGSGAVSGVGSQFSLGAGVHGEEPESEDAVRTPSMLKPRGLHAMIGAEEDDEQEVTSCSSSSVDRQQQKQQQDAGMQLEASSNSSSSRSSSSSSASEEEEQ</sequence>
<feature type="domain" description="Carbohydrate kinase PfkB" evidence="10">
    <location>
        <begin position="61"/>
        <end position="343"/>
    </location>
</feature>
<organism evidence="13 14">
    <name type="scientific">Tetradesmus obliquus</name>
    <name type="common">Green alga</name>
    <name type="synonym">Acutodesmus obliquus</name>
    <dbReference type="NCBI Taxonomy" id="3088"/>
    <lineage>
        <taxon>Eukaryota</taxon>
        <taxon>Viridiplantae</taxon>
        <taxon>Chlorophyta</taxon>
        <taxon>core chlorophytes</taxon>
        <taxon>Chlorophyceae</taxon>
        <taxon>CS clade</taxon>
        <taxon>Sphaeropleales</taxon>
        <taxon>Scenedesmaceae</taxon>
        <taxon>Tetradesmus</taxon>
    </lineage>
</organism>
<reference evidence="13 14" key="1">
    <citation type="submission" date="2016-10" db="EMBL/GenBank/DDBJ databases">
        <authorList>
            <person name="Cai Z."/>
        </authorList>
    </citation>
    <scope>NUCLEOTIDE SEQUENCE [LARGE SCALE GENOMIC DNA]</scope>
</reference>
<dbReference type="EMBL" id="FNXT01001248">
    <property type="protein sequence ID" value="SZX76059.1"/>
    <property type="molecule type" value="Genomic_DNA"/>
</dbReference>
<evidence type="ECO:0000313" key="14">
    <source>
        <dbReference type="Proteomes" id="UP000256970"/>
    </source>
</evidence>
<dbReference type="Pfam" id="PF14738">
    <property type="entry name" value="CFAP91"/>
    <property type="match status" value="1"/>
</dbReference>
<evidence type="ECO:0000256" key="9">
    <source>
        <dbReference type="SAM" id="MobiDB-lite"/>
    </source>
</evidence>
<evidence type="ECO:0000256" key="7">
    <source>
        <dbReference type="ARBA" id="ARBA00029468"/>
    </source>
</evidence>
<dbReference type="PANTHER" id="PTHR22455:SF10">
    <property type="entry name" value="CILIA- AND FLAGELLA-ASSOCIATED PROTEIN 91"/>
    <property type="match status" value="1"/>
</dbReference>
<dbReference type="STRING" id="3088.A0A383WG66"/>
<comment type="similarity">
    <text evidence="7">Belongs to the CFAP91 family.</text>
</comment>
<evidence type="ECO:0000313" key="12">
    <source>
        <dbReference type="EMBL" id="SZX74182.1"/>
    </source>
</evidence>
<feature type="compositionally biased region" description="Polar residues" evidence="9">
    <location>
        <begin position="1398"/>
        <end position="1408"/>
    </location>
</feature>
<feature type="region of interest" description="Disordered" evidence="9">
    <location>
        <begin position="1337"/>
        <end position="1444"/>
    </location>
</feature>
<feature type="region of interest" description="Disordered" evidence="9">
    <location>
        <begin position="879"/>
        <end position="909"/>
    </location>
</feature>
<dbReference type="InterPro" id="IPR002173">
    <property type="entry name" value="Carboh/pur_kinase_PfkB_CS"/>
</dbReference>
<feature type="compositionally biased region" description="Low complexity" evidence="9">
    <location>
        <begin position="1229"/>
        <end position="1241"/>
    </location>
</feature>
<dbReference type="InterPro" id="IPR029056">
    <property type="entry name" value="Ribokinase-like"/>
</dbReference>
<comment type="subcellular location">
    <subcellularLocation>
        <location evidence="1">Cytoplasm</location>
        <location evidence="1">Cytoskeleton</location>
        <location evidence="1">Cilium axoneme</location>
    </subcellularLocation>
</comment>
<dbReference type="GO" id="GO:0005930">
    <property type="term" value="C:axoneme"/>
    <property type="evidence" value="ECO:0007669"/>
    <property type="project" value="UniProtKB-SubCell"/>
</dbReference>
<feature type="compositionally biased region" description="Pro residues" evidence="9">
    <location>
        <begin position="897"/>
        <end position="906"/>
    </location>
</feature>
<evidence type="ECO:0000256" key="8">
    <source>
        <dbReference type="ARBA" id="ARBA00029555"/>
    </source>
</evidence>
<keyword evidence="5" id="KW-0206">Cytoskeleton</keyword>
<dbReference type="Pfam" id="PF00294">
    <property type="entry name" value="PfkB"/>
    <property type="match status" value="1"/>
</dbReference>
<evidence type="ECO:0000313" key="13">
    <source>
        <dbReference type="EMBL" id="SZX76059.1"/>
    </source>
</evidence>
<protein>
    <recommendedName>
        <fullName evidence="8">Cilia- and flagella-associated protein 91</fullName>
    </recommendedName>
</protein>
<keyword evidence="2" id="KW-0963">Cytoplasm</keyword>
<keyword evidence="4" id="KW-0418">Kinase</keyword>
<evidence type="ECO:0000256" key="2">
    <source>
        <dbReference type="ARBA" id="ARBA00022490"/>
    </source>
</evidence>
<feature type="compositionally biased region" description="Low complexity" evidence="9">
    <location>
        <begin position="1283"/>
        <end position="1295"/>
    </location>
</feature>
<proteinExistence type="inferred from homology"/>
<evidence type="ECO:0000256" key="1">
    <source>
        <dbReference type="ARBA" id="ARBA00004430"/>
    </source>
</evidence>
<dbReference type="SUPFAM" id="SSF53613">
    <property type="entry name" value="Ribokinase-like"/>
    <property type="match status" value="1"/>
</dbReference>
<dbReference type="Proteomes" id="UP000256970">
    <property type="component" value="Unassembled WGS sequence"/>
</dbReference>
<feature type="compositionally biased region" description="Low complexity" evidence="9">
    <location>
        <begin position="1422"/>
        <end position="1438"/>
    </location>
</feature>
<keyword evidence="14" id="KW-1185">Reference proteome</keyword>